<dbReference type="WBParaSite" id="L893_g4782.t1">
    <property type="protein sequence ID" value="L893_g4782.t1"/>
    <property type="gene ID" value="L893_g4782"/>
</dbReference>
<dbReference type="AlphaFoldDB" id="A0A1I8ADE3"/>
<keyword evidence="2" id="KW-1185">Reference proteome</keyword>
<name>A0A1I8ADE3_9BILA</name>
<evidence type="ECO:0000313" key="3">
    <source>
        <dbReference type="WBParaSite" id="L893_g4782.t1"/>
    </source>
</evidence>
<protein>
    <submittedName>
        <fullName evidence="3">Uncharacterized protein</fullName>
    </submittedName>
</protein>
<accession>A0A1I8ADE3</accession>
<sequence>MIPRYRFLQRSNQGQAVTWAQDYEINLRTGVGAIGSERGVGERSVDAKRCKWETGTKIATWRERRTDIMTQCGSDGAKCVRPPPVIHMTPLENRSHRSSRLARP</sequence>
<dbReference type="Proteomes" id="UP000095287">
    <property type="component" value="Unplaced"/>
</dbReference>
<feature type="region of interest" description="Disordered" evidence="1">
    <location>
        <begin position="81"/>
        <end position="104"/>
    </location>
</feature>
<evidence type="ECO:0000256" key="1">
    <source>
        <dbReference type="SAM" id="MobiDB-lite"/>
    </source>
</evidence>
<organism evidence="2 3">
    <name type="scientific">Steinernema glaseri</name>
    <dbReference type="NCBI Taxonomy" id="37863"/>
    <lineage>
        <taxon>Eukaryota</taxon>
        <taxon>Metazoa</taxon>
        <taxon>Ecdysozoa</taxon>
        <taxon>Nematoda</taxon>
        <taxon>Chromadorea</taxon>
        <taxon>Rhabditida</taxon>
        <taxon>Tylenchina</taxon>
        <taxon>Panagrolaimomorpha</taxon>
        <taxon>Strongyloidoidea</taxon>
        <taxon>Steinernematidae</taxon>
        <taxon>Steinernema</taxon>
    </lineage>
</organism>
<proteinExistence type="predicted"/>
<evidence type="ECO:0000313" key="2">
    <source>
        <dbReference type="Proteomes" id="UP000095287"/>
    </source>
</evidence>
<reference evidence="3" key="1">
    <citation type="submission" date="2016-11" db="UniProtKB">
        <authorList>
            <consortium name="WormBaseParasite"/>
        </authorList>
    </citation>
    <scope>IDENTIFICATION</scope>
</reference>